<keyword evidence="1" id="KW-0805">Transcription regulation</keyword>
<dbReference type="PRINTS" id="PR00040">
    <property type="entry name" value="HTHMERR"/>
</dbReference>
<dbReference type="SUPFAM" id="SSF46955">
    <property type="entry name" value="Putative DNA-binding domain"/>
    <property type="match status" value="1"/>
</dbReference>
<evidence type="ECO:0000256" key="2">
    <source>
        <dbReference type="ARBA" id="ARBA00023125"/>
    </source>
</evidence>
<dbReference type="SMART" id="SM00422">
    <property type="entry name" value="HTH_MERR"/>
    <property type="match status" value="1"/>
</dbReference>
<reference evidence="5" key="1">
    <citation type="submission" date="2022-05" db="EMBL/GenBank/DDBJ databases">
        <title>Sphingomonas sp. strain RMG20 Genome sequencing and assembly.</title>
        <authorList>
            <person name="Kim I."/>
        </authorList>
    </citation>
    <scope>NUCLEOTIDE SEQUENCE</scope>
    <source>
        <strain evidence="5">RMG20</strain>
    </source>
</reference>
<keyword evidence="6" id="KW-1185">Reference proteome</keyword>
<dbReference type="RefSeq" id="WP_250752456.1">
    <property type="nucleotide sequence ID" value="NZ_CP098401.1"/>
</dbReference>
<evidence type="ECO:0000256" key="3">
    <source>
        <dbReference type="ARBA" id="ARBA00023163"/>
    </source>
</evidence>
<dbReference type="PANTHER" id="PTHR30204">
    <property type="entry name" value="REDOX-CYCLING DRUG-SENSING TRANSCRIPTIONAL ACTIVATOR SOXR"/>
    <property type="match status" value="1"/>
</dbReference>
<organism evidence="5 6">
    <name type="scientific">Sphingomonas donggukensis</name>
    <dbReference type="NCBI Taxonomy" id="2949093"/>
    <lineage>
        <taxon>Bacteria</taxon>
        <taxon>Pseudomonadati</taxon>
        <taxon>Pseudomonadota</taxon>
        <taxon>Alphaproteobacteria</taxon>
        <taxon>Sphingomonadales</taxon>
        <taxon>Sphingomonadaceae</taxon>
        <taxon>Sphingomonas</taxon>
    </lineage>
</organism>
<evidence type="ECO:0000256" key="1">
    <source>
        <dbReference type="ARBA" id="ARBA00023015"/>
    </source>
</evidence>
<feature type="domain" description="HTH merR-type" evidence="4">
    <location>
        <begin position="1"/>
        <end position="69"/>
    </location>
</feature>
<proteinExistence type="predicted"/>
<dbReference type="Proteomes" id="UP001055580">
    <property type="component" value="Chromosome"/>
</dbReference>
<gene>
    <name evidence="5" type="ORF">M9980_01065</name>
</gene>
<dbReference type="InterPro" id="IPR009061">
    <property type="entry name" value="DNA-bd_dom_put_sf"/>
</dbReference>
<keyword evidence="3" id="KW-0804">Transcription</keyword>
<dbReference type="PANTHER" id="PTHR30204:SF94">
    <property type="entry name" value="HEAVY METAL-DEPENDENT TRANSCRIPTIONAL REGULATOR HI_0293-RELATED"/>
    <property type="match status" value="1"/>
</dbReference>
<dbReference type="InterPro" id="IPR047057">
    <property type="entry name" value="MerR_fam"/>
</dbReference>
<dbReference type="CDD" id="cd04785">
    <property type="entry name" value="HTH_CadR-PbrR-like"/>
    <property type="match status" value="1"/>
</dbReference>
<name>A0ABY4TTW8_9SPHN</name>
<dbReference type="Gene3D" id="1.10.1660.10">
    <property type="match status" value="1"/>
</dbReference>
<evidence type="ECO:0000313" key="6">
    <source>
        <dbReference type="Proteomes" id="UP001055580"/>
    </source>
</evidence>
<evidence type="ECO:0000313" key="5">
    <source>
        <dbReference type="EMBL" id="URW75855.1"/>
    </source>
</evidence>
<dbReference type="EMBL" id="CP098401">
    <property type="protein sequence ID" value="URW75855.1"/>
    <property type="molecule type" value="Genomic_DNA"/>
</dbReference>
<evidence type="ECO:0000259" key="4">
    <source>
        <dbReference type="PROSITE" id="PS50937"/>
    </source>
</evidence>
<protein>
    <submittedName>
        <fullName evidence="5">Helix-turn-helix domain-containing protein</fullName>
    </submittedName>
</protein>
<dbReference type="PROSITE" id="PS50937">
    <property type="entry name" value="HTH_MERR_2"/>
    <property type="match status" value="1"/>
</dbReference>
<accession>A0ABY4TTW8</accession>
<sequence length="145" mass="15797">MKIGEMARVTSTKVETVRYYEQIGLLPPPARTAGNYRAYDRTHLARLSFIRRARDLGFSLDAVRELLDLANDRIADCAAVDALASQHLADVDRKMTDLARLRERLAALITSCAGGAVTDCRILEALSPDPGGTPSAAASTNRPRE</sequence>
<dbReference type="InterPro" id="IPR000551">
    <property type="entry name" value="MerR-type_HTH_dom"/>
</dbReference>
<dbReference type="Pfam" id="PF13411">
    <property type="entry name" value="MerR_1"/>
    <property type="match status" value="1"/>
</dbReference>
<keyword evidence="2" id="KW-0238">DNA-binding</keyword>